<organism evidence="1 2">
    <name type="scientific">Streptomyces violascens</name>
    <dbReference type="NCBI Taxonomy" id="67381"/>
    <lineage>
        <taxon>Bacteria</taxon>
        <taxon>Bacillati</taxon>
        <taxon>Actinomycetota</taxon>
        <taxon>Actinomycetes</taxon>
        <taxon>Kitasatosporales</taxon>
        <taxon>Streptomycetaceae</taxon>
        <taxon>Streptomyces</taxon>
    </lineage>
</organism>
<protein>
    <submittedName>
        <fullName evidence="1">Uncharacterized protein</fullName>
    </submittedName>
</protein>
<name>A0ABQ3QSA3_9ACTN</name>
<sequence>MAIPTHVVVLALFASGLAALLRTGYTPHDSVTVLYLCGGIALDTARRALVRRQ</sequence>
<comment type="caution">
    <text evidence="1">The sequence shown here is derived from an EMBL/GenBank/DDBJ whole genome shotgun (WGS) entry which is preliminary data.</text>
</comment>
<keyword evidence="2" id="KW-1185">Reference proteome</keyword>
<gene>
    <name evidence="1" type="ORF">Sviol_45900</name>
</gene>
<dbReference type="RefSeq" id="WP_189971640.1">
    <property type="nucleotide sequence ID" value="NZ_BMUA01000051.1"/>
</dbReference>
<dbReference type="Proteomes" id="UP001050808">
    <property type="component" value="Unassembled WGS sequence"/>
</dbReference>
<dbReference type="EMBL" id="BNDY01000017">
    <property type="protein sequence ID" value="GHI40182.1"/>
    <property type="molecule type" value="Genomic_DNA"/>
</dbReference>
<evidence type="ECO:0000313" key="2">
    <source>
        <dbReference type="Proteomes" id="UP001050808"/>
    </source>
</evidence>
<accession>A0ABQ3QSA3</accession>
<proteinExistence type="predicted"/>
<evidence type="ECO:0000313" key="1">
    <source>
        <dbReference type="EMBL" id="GHI40182.1"/>
    </source>
</evidence>
<reference evidence="1" key="1">
    <citation type="submission" date="2024-05" db="EMBL/GenBank/DDBJ databases">
        <title>Whole genome shotgun sequence of Streptomyces violascens NBRC 12920.</title>
        <authorList>
            <person name="Komaki H."/>
            <person name="Tamura T."/>
        </authorList>
    </citation>
    <scope>NUCLEOTIDE SEQUENCE</scope>
    <source>
        <strain evidence="1">NBRC 12920</strain>
    </source>
</reference>